<protein>
    <submittedName>
        <fullName evidence="3">Uncharacterized protein</fullName>
    </submittedName>
</protein>
<dbReference type="EMBL" id="JASPKZ010007614">
    <property type="protein sequence ID" value="KAJ9583352.1"/>
    <property type="molecule type" value="Genomic_DNA"/>
</dbReference>
<evidence type="ECO:0000313" key="4">
    <source>
        <dbReference type="Proteomes" id="UP001233999"/>
    </source>
</evidence>
<evidence type="ECO:0000256" key="1">
    <source>
        <dbReference type="SAM" id="MobiDB-lite"/>
    </source>
</evidence>
<dbReference type="AlphaFoldDB" id="A0AAD7ZNL1"/>
<comment type="caution">
    <text evidence="3">The sequence shown here is derived from an EMBL/GenBank/DDBJ whole genome shotgun (WGS) entry which is preliminary data.</text>
</comment>
<keyword evidence="2" id="KW-1133">Transmembrane helix</keyword>
<keyword evidence="2" id="KW-0472">Membrane</keyword>
<evidence type="ECO:0000313" key="3">
    <source>
        <dbReference type="EMBL" id="KAJ9583352.1"/>
    </source>
</evidence>
<dbReference type="Proteomes" id="UP001233999">
    <property type="component" value="Unassembled WGS sequence"/>
</dbReference>
<reference evidence="3" key="1">
    <citation type="journal article" date="2023" name="IScience">
        <title>Live-bearing cockroach genome reveals convergent evolutionary mechanisms linked to viviparity in insects and beyond.</title>
        <authorList>
            <person name="Fouks B."/>
            <person name="Harrison M.C."/>
            <person name="Mikhailova A.A."/>
            <person name="Marchal E."/>
            <person name="English S."/>
            <person name="Carruthers M."/>
            <person name="Jennings E.C."/>
            <person name="Chiamaka E.L."/>
            <person name="Frigard R.A."/>
            <person name="Pippel M."/>
            <person name="Attardo G.M."/>
            <person name="Benoit J.B."/>
            <person name="Bornberg-Bauer E."/>
            <person name="Tobe S.S."/>
        </authorList>
    </citation>
    <scope>NUCLEOTIDE SEQUENCE</scope>
    <source>
        <strain evidence="3">Stay&amp;Tobe</strain>
    </source>
</reference>
<keyword evidence="4" id="KW-1185">Reference proteome</keyword>
<gene>
    <name evidence="3" type="ORF">L9F63_022314</name>
</gene>
<feature type="non-terminal residue" evidence="3">
    <location>
        <position position="612"/>
    </location>
</feature>
<proteinExistence type="predicted"/>
<feature type="region of interest" description="Disordered" evidence="1">
    <location>
        <begin position="193"/>
        <end position="213"/>
    </location>
</feature>
<sequence>QYINKNQHTACLKIEFLFLGISSPELGSSGDNLWAATDAGAVKRNVYDTHKDVAVLGVCKIAASFLFSFNSNAYEAAPPMWSIEIPHPLPSPQQPIDSYWVFLLSTSLEIYISFVYFSSFPLFFFLSTPHDLRRVDAIKQTWAARFRLRDSLLVFDDSREDGSALLGPVSVSHLSQGLRITDTLHYRQDNLSKSFPSNHGPNRPTTNSQNSIRLSGSSSLSSWARIASNASTILFVVSASSTAQFNLKNYLYNDTLPAKESCGSPQRVASADAYSYSVWFQTYIETGNRISGRWRESIITLLCKDLVETSDIKHELRETFHWSNAMMSMATFSVETSRESSLQSSCSESVRVLSDQLDIFMICNKYSDIGGKVSRMAPHWKCYCLPCQHEPNTDAMVNTERMRAEYELRHVVTRFAIHGSIIASAPISSSTRLATSRECNSNFFSTEADYVSGFILGNVFDVIPPRLGIIPWSASWSEGLPVGARSIVDRGPALGSCKVGYIVDECMMDHETDGDGAINLSTSQRPSAATTPNGNIEYDDQDQPHNKSQVATCNEMGLPIPTRNRPLKSIPMSYTSSLTVRRLPTQFSQHSHLRILLLMISAIRNSESYLRE</sequence>
<feature type="compositionally biased region" description="Polar residues" evidence="1">
    <location>
        <begin position="193"/>
        <end position="206"/>
    </location>
</feature>
<feature type="non-terminal residue" evidence="3">
    <location>
        <position position="1"/>
    </location>
</feature>
<name>A0AAD7ZNL1_DIPPU</name>
<reference evidence="3" key="2">
    <citation type="submission" date="2023-05" db="EMBL/GenBank/DDBJ databases">
        <authorList>
            <person name="Fouks B."/>
        </authorList>
    </citation>
    <scope>NUCLEOTIDE SEQUENCE</scope>
    <source>
        <strain evidence="3">Stay&amp;Tobe</strain>
        <tissue evidence="3">Testes</tissue>
    </source>
</reference>
<keyword evidence="2" id="KW-0812">Transmembrane</keyword>
<organism evidence="3 4">
    <name type="scientific">Diploptera punctata</name>
    <name type="common">Pacific beetle cockroach</name>
    <dbReference type="NCBI Taxonomy" id="6984"/>
    <lineage>
        <taxon>Eukaryota</taxon>
        <taxon>Metazoa</taxon>
        <taxon>Ecdysozoa</taxon>
        <taxon>Arthropoda</taxon>
        <taxon>Hexapoda</taxon>
        <taxon>Insecta</taxon>
        <taxon>Pterygota</taxon>
        <taxon>Neoptera</taxon>
        <taxon>Polyneoptera</taxon>
        <taxon>Dictyoptera</taxon>
        <taxon>Blattodea</taxon>
        <taxon>Blaberoidea</taxon>
        <taxon>Blaberidae</taxon>
        <taxon>Diplopterinae</taxon>
        <taxon>Diploptera</taxon>
    </lineage>
</organism>
<feature type="region of interest" description="Disordered" evidence="1">
    <location>
        <begin position="522"/>
        <end position="547"/>
    </location>
</feature>
<accession>A0AAD7ZNL1</accession>
<feature type="transmembrane region" description="Helical" evidence="2">
    <location>
        <begin position="99"/>
        <end position="126"/>
    </location>
</feature>
<feature type="compositionally biased region" description="Polar residues" evidence="1">
    <location>
        <begin position="522"/>
        <end position="534"/>
    </location>
</feature>
<evidence type="ECO:0000256" key="2">
    <source>
        <dbReference type="SAM" id="Phobius"/>
    </source>
</evidence>